<protein>
    <submittedName>
        <fullName evidence="3">Pyruvate carboxylase, mitochondrial</fullName>
    </submittedName>
</protein>
<dbReference type="InterPro" id="IPR011053">
    <property type="entry name" value="Single_hybrid_motif"/>
</dbReference>
<dbReference type="GO" id="GO:0005737">
    <property type="term" value="C:cytoplasm"/>
    <property type="evidence" value="ECO:0007669"/>
    <property type="project" value="TreeGrafter"/>
</dbReference>
<dbReference type="InterPro" id="IPR055268">
    <property type="entry name" value="PCB-like"/>
</dbReference>
<proteinExistence type="predicted"/>
<dbReference type="PROSITE" id="PS00188">
    <property type="entry name" value="BIOTIN"/>
    <property type="match status" value="1"/>
</dbReference>
<dbReference type="FunFam" id="3.10.600.10:FF:000001">
    <property type="entry name" value="Pyruvate carboxylase"/>
    <property type="match status" value="1"/>
</dbReference>
<dbReference type="Pfam" id="PF02436">
    <property type="entry name" value="PYC_OADA"/>
    <property type="match status" value="1"/>
</dbReference>
<dbReference type="PROSITE" id="PS50968">
    <property type="entry name" value="BIOTINYL_LIPOYL"/>
    <property type="match status" value="1"/>
</dbReference>
<dbReference type="CDD" id="cd06850">
    <property type="entry name" value="biotinyl_domain"/>
    <property type="match status" value="1"/>
</dbReference>
<gene>
    <name evidence="3" type="primary">PC</name>
    <name evidence="3" type="ORF">CEXT_727171</name>
</gene>
<dbReference type="Proteomes" id="UP001054945">
    <property type="component" value="Unassembled WGS sequence"/>
</dbReference>
<dbReference type="PANTHER" id="PTHR43778:SF2">
    <property type="entry name" value="PYRUVATE CARBOXYLASE, MITOCHONDRIAL"/>
    <property type="match status" value="1"/>
</dbReference>
<dbReference type="GO" id="GO:0004736">
    <property type="term" value="F:pyruvate carboxylase activity"/>
    <property type="evidence" value="ECO:0007669"/>
    <property type="project" value="TreeGrafter"/>
</dbReference>
<dbReference type="Gene3D" id="3.10.600.10">
    <property type="entry name" value="pyruvate carboxylase f1077a mutant domain"/>
    <property type="match status" value="1"/>
</dbReference>
<keyword evidence="1" id="KW-0092">Biotin</keyword>
<evidence type="ECO:0000313" key="4">
    <source>
        <dbReference type="Proteomes" id="UP001054945"/>
    </source>
</evidence>
<comment type="caution">
    <text evidence="3">The sequence shown here is derived from an EMBL/GenBank/DDBJ whole genome shotgun (WGS) entry which is preliminary data.</text>
</comment>
<dbReference type="AlphaFoldDB" id="A0AAV4UVS9"/>
<name>A0AAV4UVS9_CAEEX</name>
<feature type="domain" description="Lipoyl-binding" evidence="2">
    <location>
        <begin position="163"/>
        <end position="232"/>
    </location>
</feature>
<dbReference type="GO" id="GO:0006094">
    <property type="term" value="P:gluconeogenesis"/>
    <property type="evidence" value="ECO:0007669"/>
    <property type="project" value="TreeGrafter"/>
</dbReference>
<keyword evidence="3" id="KW-0670">Pyruvate</keyword>
<dbReference type="FunFam" id="2.40.50.100:FF:000003">
    <property type="entry name" value="Acetyl-CoA carboxylase biotin carboxyl carrier protein"/>
    <property type="match status" value="1"/>
</dbReference>
<dbReference type="PANTHER" id="PTHR43778">
    <property type="entry name" value="PYRUVATE CARBOXYLASE"/>
    <property type="match status" value="1"/>
</dbReference>
<dbReference type="SUPFAM" id="SSF89000">
    <property type="entry name" value="post-HMGL domain-like"/>
    <property type="match status" value="1"/>
</dbReference>
<evidence type="ECO:0000256" key="1">
    <source>
        <dbReference type="ARBA" id="ARBA00023267"/>
    </source>
</evidence>
<reference evidence="3 4" key="1">
    <citation type="submission" date="2021-06" db="EMBL/GenBank/DDBJ databases">
        <title>Caerostris extrusa draft genome.</title>
        <authorList>
            <person name="Kono N."/>
            <person name="Arakawa K."/>
        </authorList>
    </citation>
    <scope>NUCLEOTIDE SEQUENCE [LARGE SCALE GENOMIC DNA]</scope>
</reference>
<accession>A0AAV4UVS9</accession>
<organism evidence="3 4">
    <name type="scientific">Caerostris extrusa</name>
    <name type="common">Bark spider</name>
    <name type="synonym">Caerostris bankana</name>
    <dbReference type="NCBI Taxonomy" id="172846"/>
    <lineage>
        <taxon>Eukaryota</taxon>
        <taxon>Metazoa</taxon>
        <taxon>Ecdysozoa</taxon>
        <taxon>Arthropoda</taxon>
        <taxon>Chelicerata</taxon>
        <taxon>Arachnida</taxon>
        <taxon>Araneae</taxon>
        <taxon>Araneomorphae</taxon>
        <taxon>Entelegynae</taxon>
        <taxon>Araneoidea</taxon>
        <taxon>Araneidae</taxon>
        <taxon>Caerostris</taxon>
    </lineage>
</organism>
<dbReference type="InterPro" id="IPR001882">
    <property type="entry name" value="Biotin_BS"/>
</dbReference>
<evidence type="ECO:0000313" key="3">
    <source>
        <dbReference type="EMBL" id="GIY61775.1"/>
    </source>
</evidence>
<dbReference type="EMBL" id="BPLR01013514">
    <property type="protein sequence ID" value="GIY61775.1"/>
    <property type="molecule type" value="Genomic_DNA"/>
</dbReference>
<keyword evidence="4" id="KW-1185">Reference proteome</keyword>
<dbReference type="InterPro" id="IPR000089">
    <property type="entry name" value="Biotin_lipoyl"/>
</dbReference>
<dbReference type="InterPro" id="IPR013785">
    <property type="entry name" value="Aldolase_TIM"/>
</dbReference>
<evidence type="ECO:0000259" key="2">
    <source>
        <dbReference type="PROSITE" id="PS50968"/>
    </source>
</evidence>
<sequence>MQGYIGIPHGGFVEPLRSRILKGLDRIEGRPGASLPALDFAKLKSDLEDKHGMAVSDLDVMSAAMYPKVCDDFLQFRNTYGPVDCLNTRIFLTGPKVAEEFEVNIEKGKTLHIKTLAVSEGKNSAGEREVFFELNGQLRSVFIRDKSVKEEVHIHPKAEKTKKGSVGAPMPGTVIDVKVQEGKKVKKGDAMIILSAMKMEMVVQAPVSGTIKKVHVTKDMKIEGNDLLIEIEDKVDVIYSEKVHMQRKRNCICADRGLAIGNRSTDNEEIVPMTNKVFGLNFSFLCQVY</sequence>
<dbReference type="SUPFAM" id="SSF51230">
    <property type="entry name" value="Single hybrid motif"/>
    <property type="match status" value="1"/>
</dbReference>
<dbReference type="Gene3D" id="3.20.20.70">
    <property type="entry name" value="Aldolase class I"/>
    <property type="match status" value="1"/>
</dbReference>
<dbReference type="Pfam" id="PF00364">
    <property type="entry name" value="Biotin_lipoyl"/>
    <property type="match status" value="1"/>
</dbReference>
<dbReference type="Gene3D" id="2.40.50.100">
    <property type="match status" value="1"/>
</dbReference>
<dbReference type="InterPro" id="IPR003379">
    <property type="entry name" value="Carboxylase_cons_dom"/>
</dbReference>